<comment type="function">
    <text evidence="9">Molecular calcium-binding chaperone promoting folding, oligomeric assembly and quality control in the ER via the calreticulin/calnexin cycle. This lectin may interact transiently with almost all of the monoglucosylated glycoproteins that are synthesized in the ER.</text>
</comment>
<evidence type="ECO:0000256" key="8">
    <source>
        <dbReference type="ARBA" id="ARBA00023186"/>
    </source>
</evidence>
<evidence type="ECO:0000256" key="10">
    <source>
        <dbReference type="PIRSR" id="PIRSR601580-3"/>
    </source>
</evidence>
<dbReference type="AlphaFoldDB" id="A0AAW1GSV5"/>
<proteinExistence type="inferred from homology"/>
<evidence type="ECO:0000256" key="6">
    <source>
        <dbReference type="ARBA" id="ARBA00022833"/>
    </source>
</evidence>
<sequence>MDESLVGLNLTGRTRTWPESGISPMANGTEMLTTKTSEDYRFYAISAEFLEFSNKDKTLVFQFSIKHEQKLDCGSGYMKLLSGEIDQKKFGGDTPYSIMFGPDICGYATKKVHAILTYNGTNHLIKKDVPCETDQLTHVYTFILRPDATYSILIDNEEKQKGSLYEHWSYSHLRRSRIPKPRRYRLPEPEVWDDKEYIPDPKDKKPEGYDDIPKEIPDVDAKKTAPTIPNPEYKGPWKAMKIKNPNYMGKWKAPMIDNPEACEVLTSARTHACPSPARIHIRDSGFGKRLRRALPIFLARVCSVVVVRLN</sequence>
<keyword evidence="7" id="KW-0106">Calcium</keyword>
<evidence type="ECO:0000256" key="12">
    <source>
        <dbReference type="SAM" id="MobiDB-lite"/>
    </source>
</evidence>
<protein>
    <recommendedName>
        <fullName evidence="15">Calreticulin</fullName>
    </recommendedName>
</protein>
<dbReference type="PANTHER" id="PTHR11073:SF2">
    <property type="entry name" value="CALRETICULIN"/>
    <property type="match status" value="1"/>
</dbReference>
<keyword evidence="10" id="KW-1015">Disulfide bond</keyword>
<evidence type="ECO:0000256" key="2">
    <source>
        <dbReference type="ARBA" id="ARBA00010983"/>
    </source>
</evidence>
<organism evidence="13 14">
    <name type="scientific">Saponaria officinalis</name>
    <name type="common">Common soapwort</name>
    <name type="synonym">Lychnis saponaria</name>
    <dbReference type="NCBI Taxonomy" id="3572"/>
    <lineage>
        <taxon>Eukaryota</taxon>
        <taxon>Viridiplantae</taxon>
        <taxon>Streptophyta</taxon>
        <taxon>Embryophyta</taxon>
        <taxon>Tracheophyta</taxon>
        <taxon>Spermatophyta</taxon>
        <taxon>Magnoliopsida</taxon>
        <taxon>eudicotyledons</taxon>
        <taxon>Gunneridae</taxon>
        <taxon>Pentapetalae</taxon>
        <taxon>Caryophyllales</taxon>
        <taxon>Caryophyllaceae</taxon>
        <taxon>Caryophylleae</taxon>
        <taxon>Saponaria</taxon>
    </lineage>
</organism>
<evidence type="ECO:0000256" key="11">
    <source>
        <dbReference type="RuleBase" id="RU362126"/>
    </source>
</evidence>
<dbReference type="PANTHER" id="PTHR11073">
    <property type="entry name" value="CALRETICULIN AND CALNEXIN"/>
    <property type="match status" value="1"/>
</dbReference>
<dbReference type="InterPro" id="IPR001580">
    <property type="entry name" value="Calret/calnex"/>
</dbReference>
<dbReference type="PROSITE" id="PS00804">
    <property type="entry name" value="CALRETICULIN_2"/>
    <property type="match status" value="1"/>
</dbReference>
<comment type="caution">
    <text evidence="13">The sequence shown here is derived from an EMBL/GenBank/DDBJ whole genome shotgun (WGS) entry which is preliminary data.</text>
</comment>
<keyword evidence="4" id="KW-0430">Lectin</keyword>
<dbReference type="GO" id="GO:0005509">
    <property type="term" value="F:calcium ion binding"/>
    <property type="evidence" value="ECO:0007669"/>
    <property type="project" value="InterPro"/>
</dbReference>
<keyword evidence="14" id="KW-1185">Reference proteome</keyword>
<dbReference type="GO" id="GO:0036503">
    <property type="term" value="P:ERAD pathway"/>
    <property type="evidence" value="ECO:0007669"/>
    <property type="project" value="TreeGrafter"/>
</dbReference>
<dbReference type="EMBL" id="JBDFQZ010000013">
    <property type="protein sequence ID" value="KAK9667859.1"/>
    <property type="molecule type" value="Genomic_DNA"/>
</dbReference>
<evidence type="ECO:0000256" key="5">
    <source>
        <dbReference type="ARBA" id="ARBA00022824"/>
    </source>
</evidence>
<feature type="disulfide bond" evidence="10">
    <location>
        <begin position="73"/>
        <end position="105"/>
    </location>
</feature>
<dbReference type="Proteomes" id="UP001443914">
    <property type="component" value="Unassembled WGS sequence"/>
</dbReference>
<dbReference type="Gene3D" id="2.10.250.10">
    <property type="entry name" value="Calreticulin/calnexin, P domain"/>
    <property type="match status" value="1"/>
</dbReference>
<dbReference type="SUPFAM" id="SSF49899">
    <property type="entry name" value="Concanavalin A-like lectins/glucanases"/>
    <property type="match status" value="1"/>
</dbReference>
<keyword evidence="3" id="KW-0479">Metal-binding</keyword>
<keyword evidence="6" id="KW-0862">Zinc</keyword>
<dbReference type="Gene3D" id="2.60.120.200">
    <property type="match status" value="1"/>
</dbReference>
<reference evidence="13" key="1">
    <citation type="submission" date="2024-03" db="EMBL/GenBank/DDBJ databases">
        <title>WGS assembly of Saponaria officinalis var. Norfolk2.</title>
        <authorList>
            <person name="Jenkins J."/>
            <person name="Shu S."/>
            <person name="Grimwood J."/>
            <person name="Barry K."/>
            <person name="Goodstein D."/>
            <person name="Schmutz J."/>
            <person name="Leebens-Mack J."/>
            <person name="Osbourn A."/>
        </authorList>
    </citation>
    <scope>NUCLEOTIDE SEQUENCE [LARGE SCALE GENOMIC DNA]</scope>
    <source>
        <strain evidence="13">JIC</strain>
    </source>
</reference>
<dbReference type="GO" id="GO:0051082">
    <property type="term" value="F:unfolded protein binding"/>
    <property type="evidence" value="ECO:0007669"/>
    <property type="project" value="InterPro"/>
</dbReference>
<gene>
    <name evidence="13" type="ORF">RND81_13G016200</name>
</gene>
<dbReference type="InterPro" id="IPR009033">
    <property type="entry name" value="Calreticulin/calnexin_P_dom_sf"/>
</dbReference>
<dbReference type="InterPro" id="IPR013320">
    <property type="entry name" value="ConA-like_dom_sf"/>
</dbReference>
<evidence type="ECO:0000256" key="3">
    <source>
        <dbReference type="ARBA" id="ARBA00022723"/>
    </source>
</evidence>
<keyword evidence="5 11" id="KW-0256">Endoplasmic reticulum</keyword>
<dbReference type="InterPro" id="IPR018124">
    <property type="entry name" value="Calret/calnex_CS"/>
</dbReference>
<evidence type="ECO:0000256" key="9">
    <source>
        <dbReference type="ARBA" id="ARBA00037091"/>
    </source>
</evidence>
<dbReference type="GO" id="GO:0006457">
    <property type="term" value="P:protein folding"/>
    <property type="evidence" value="ECO:0007669"/>
    <property type="project" value="InterPro"/>
</dbReference>
<dbReference type="PRINTS" id="PR00626">
    <property type="entry name" value="CALRETICULIN"/>
</dbReference>
<evidence type="ECO:0000313" key="13">
    <source>
        <dbReference type="EMBL" id="KAK9667859.1"/>
    </source>
</evidence>
<dbReference type="Pfam" id="PF00262">
    <property type="entry name" value="Calreticulin"/>
    <property type="match status" value="2"/>
</dbReference>
<dbReference type="GO" id="GO:0005789">
    <property type="term" value="C:endoplasmic reticulum membrane"/>
    <property type="evidence" value="ECO:0007669"/>
    <property type="project" value="TreeGrafter"/>
</dbReference>
<comment type="similarity">
    <text evidence="2 11">Belongs to the calreticulin family.</text>
</comment>
<keyword evidence="8 11" id="KW-0143">Chaperone</keyword>
<evidence type="ECO:0000256" key="7">
    <source>
        <dbReference type="ARBA" id="ARBA00022837"/>
    </source>
</evidence>
<comment type="subcellular location">
    <subcellularLocation>
        <location evidence="1">Endoplasmic reticulum</location>
    </subcellularLocation>
</comment>
<feature type="compositionally biased region" description="Basic and acidic residues" evidence="12">
    <location>
        <begin position="195"/>
        <end position="223"/>
    </location>
</feature>
<dbReference type="GO" id="GO:0030246">
    <property type="term" value="F:carbohydrate binding"/>
    <property type="evidence" value="ECO:0007669"/>
    <property type="project" value="UniProtKB-KW"/>
</dbReference>
<evidence type="ECO:0008006" key="15">
    <source>
        <dbReference type="Google" id="ProtNLM"/>
    </source>
</evidence>
<name>A0AAW1GSV5_SAPOF</name>
<accession>A0AAW1GSV5</accession>
<dbReference type="SUPFAM" id="SSF63887">
    <property type="entry name" value="P-domain of calnexin/calreticulin"/>
    <property type="match status" value="1"/>
</dbReference>
<evidence type="ECO:0000256" key="4">
    <source>
        <dbReference type="ARBA" id="ARBA00022734"/>
    </source>
</evidence>
<evidence type="ECO:0000256" key="1">
    <source>
        <dbReference type="ARBA" id="ARBA00004240"/>
    </source>
</evidence>
<evidence type="ECO:0000313" key="14">
    <source>
        <dbReference type="Proteomes" id="UP001443914"/>
    </source>
</evidence>
<feature type="region of interest" description="Disordered" evidence="12">
    <location>
        <begin position="195"/>
        <end position="230"/>
    </location>
</feature>